<feature type="region of interest" description="Disordered" evidence="1">
    <location>
        <begin position="205"/>
        <end position="227"/>
    </location>
</feature>
<evidence type="ECO:0000313" key="3">
    <source>
        <dbReference type="EMBL" id="MFN6555310.1"/>
    </source>
</evidence>
<feature type="transmembrane region" description="Helical" evidence="2">
    <location>
        <begin position="73"/>
        <end position="92"/>
    </location>
</feature>
<keyword evidence="2" id="KW-0472">Membrane</keyword>
<feature type="region of interest" description="Disordered" evidence="1">
    <location>
        <begin position="1"/>
        <end position="25"/>
    </location>
</feature>
<evidence type="ECO:0000256" key="2">
    <source>
        <dbReference type="SAM" id="Phobius"/>
    </source>
</evidence>
<comment type="caution">
    <text evidence="3">The sequence shown here is derived from an EMBL/GenBank/DDBJ whole genome shotgun (WGS) entry which is preliminary data.</text>
</comment>
<reference evidence="3 4" key="1">
    <citation type="submission" date="2024-12" db="EMBL/GenBank/DDBJ databases">
        <title>The coexistence of Mycolicibacterium septicum and Mycolicibacterium nivoides in clinical samples.</title>
        <authorList>
            <person name="Wang C."/>
            <person name="Feng Y."/>
            <person name="Zong Z."/>
        </authorList>
    </citation>
    <scope>NUCLEOTIDE SEQUENCE [LARGE SCALE GENOMIC DNA]</scope>
    <source>
        <strain evidence="3 4">120310</strain>
    </source>
</reference>
<feature type="transmembrane region" description="Helical" evidence="2">
    <location>
        <begin position="98"/>
        <end position="118"/>
    </location>
</feature>
<keyword evidence="2" id="KW-0812">Transmembrane</keyword>
<gene>
    <name evidence="3" type="ORF">ACK4CP_33310</name>
</gene>
<dbReference type="RefSeq" id="WP_409553232.1">
    <property type="nucleotide sequence ID" value="NZ_JBKBDE010000020.1"/>
</dbReference>
<keyword evidence="4" id="KW-1185">Reference proteome</keyword>
<protein>
    <submittedName>
        <fullName evidence="3">Uncharacterized protein</fullName>
    </submittedName>
</protein>
<dbReference type="Proteomes" id="UP001635817">
    <property type="component" value="Unassembled WGS sequence"/>
</dbReference>
<accession>A0ABW9M4T5</accession>
<sequence length="227" mass="23835">MQAEPQTIAGPQREPQRVWSMPKPEVTRKKADEVGRIARNAGTAMMKMSADAARSGTHAVSQLSRAIAAVPPAVRLVTVVGVTMLLGIVGAIALQNSLGLACIVVVVPVCSFALGALAHRWYSGLGVEAAPRAESQGASAPELQRSVEYVDKKLAIALNAFGAERQQHAMIALFQAKTAVELTLGTEPDEASHVDALLSMEGHDARPRIRAGSAPKSLRESTSLAAS</sequence>
<organism evidence="3 4">
    <name type="scientific">Mycolicibacterium septicum</name>
    <dbReference type="NCBI Taxonomy" id="98668"/>
    <lineage>
        <taxon>Bacteria</taxon>
        <taxon>Bacillati</taxon>
        <taxon>Actinomycetota</taxon>
        <taxon>Actinomycetes</taxon>
        <taxon>Mycobacteriales</taxon>
        <taxon>Mycobacteriaceae</taxon>
        <taxon>Mycolicibacterium</taxon>
    </lineage>
</organism>
<name>A0ABW9M4T5_9MYCO</name>
<evidence type="ECO:0000313" key="4">
    <source>
        <dbReference type="Proteomes" id="UP001635817"/>
    </source>
</evidence>
<proteinExistence type="predicted"/>
<keyword evidence="2" id="KW-1133">Transmembrane helix</keyword>
<dbReference type="EMBL" id="JBKBDE010000020">
    <property type="protein sequence ID" value="MFN6555310.1"/>
    <property type="molecule type" value="Genomic_DNA"/>
</dbReference>
<evidence type="ECO:0000256" key="1">
    <source>
        <dbReference type="SAM" id="MobiDB-lite"/>
    </source>
</evidence>